<proteinExistence type="predicted"/>
<dbReference type="Proteomes" id="UP000279307">
    <property type="component" value="Chromosome 4"/>
</dbReference>
<keyword evidence="1" id="KW-0732">Signal</keyword>
<dbReference type="AlphaFoldDB" id="A0A3L8DVG8"/>
<organism evidence="2 3">
    <name type="scientific">Ooceraea biroi</name>
    <name type="common">Clonal raider ant</name>
    <name type="synonym">Cerapachys biroi</name>
    <dbReference type="NCBI Taxonomy" id="2015173"/>
    <lineage>
        <taxon>Eukaryota</taxon>
        <taxon>Metazoa</taxon>
        <taxon>Ecdysozoa</taxon>
        <taxon>Arthropoda</taxon>
        <taxon>Hexapoda</taxon>
        <taxon>Insecta</taxon>
        <taxon>Pterygota</taxon>
        <taxon>Neoptera</taxon>
        <taxon>Endopterygota</taxon>
        <taxon>Hymenoptera</taxon>
        <taxon>Apocrita</taxon>
        <taxon>Aculeata</taxon>
        <taxon>Formicoidea</taxon>
        <taxon>Formicidae</taxon>
        <taxon>Dorylinae</taxon>
        <taxon>Ooceraea</taxon>
    </lineage>
</organism>
<feature type="signal peptide" evidence="1">
    <location>
        <begin position="1"/>
        <end position="30"/>
    </location>
</feature>
<accession>A0A3L8DVG8</accession>
<evidence type="ECO:0000313" key="2">
    <source>
        <dbReference type="EMBL" id="RLU23748.1"/>
    </source>
</evidence>
<protein>
    <submittedName>
        <fullName evidence="2">Uncharacterized protein</fullName>
    </submittedName>
</protein>
<reference evidence="2 3" key="1">
    <citation type="journal article" date="2018" name="Genome Res.">
        <title>The genomic architecture and molecular evolution of ant odorant receptors.</title>
        <authorList>
            <person name="McKenzie S.K."/>
            <person name="Kronauer D.J.C."/>
        </authorList>
    </citation>
    <scope>NUCLEOTIDE SEQUENCE [LARGE SCALE GENOMIC DNA]</scope>
    <source>
        <strain evidence="2">Clonal line C1</strain>
    </source>
</reference>
<dbReference type="EMBL" id="QOIP01000004">
    <property type="protein sequence ID" value="RLU23748.1"/>
    <property type="molecule type" value="Genomic_DNA"/>
</dbReference>
<name>A0A3L8DVG8_OOCBI</name>
<comment type="caution">
    <text evidence="2">The sequence shown here is derived from an EMBL/GenBank/DDBJ whole genome shotgun (WGS) entry which is preliminary data.</text>
</comment>
<sequence>MKIVTSSLTFSFYIAIALIILVSVSDKAHAKPWAEEHIDRKSDKQIRGYVRKGGCASFGHSCFGGHGKRFDSAMQQNMLQASNRRNFQESEVSSPNDELFYVLPSDGFRERSEQAFMRARKDTQQQFDLNPLSSLVNQWIASHRRSHRTDSDVTNK</sequence>
<dbReference type="OrthoDB" id="6366777at2759"/>
<feature type="chain" id="PRO_5017924918" evidence="1">
    <location>
        <begin position="31"/>
        <end position="156"/>
    </location>
</feature>
<evidence type="ECO:0000256" key="1">
    <source>
        <dbReference type="SAM" id="SignalP"/>
    </source>
</evidence>
<gene>
    <name evidence="2" type="ORF">DMN91_003954</name>
</gene>
<evidence type="ECO:0000313" key="3">
    <source>
        <dbReference type="Proteomes" id="UP000279307"/>
    </source>
</evidence>